<name>A0ACC0VHX4_9STRA</name>
<protein>
    <submittedName>
        <fullName evidence="1">Uncharacterized protein</fullName>
    </submittedName>
</protein>
<dbReference type="EMBL" id="CM047588">
    <property type="protein sequence ID" value="KAI9905458.1"/>
    <property type="molecule type" value="Genomic_DNA"/>
</dbReference>
<organism evidence="1 2">
    <name type="scientific">Peronosclerospora sorghi</name>
    <dbReference type="NCBI Taxonomy" id="230839"/>
    <lineage>
        <taxon>Eukaryota</taxon>
        <taxon>Sar</taxon>
        <taxon>Stramenopiles</taxon>
        <taxon>Oomycota</taxon>
        <taxon>Peronosporomycetes</taxon>
        <taxon>Peronosporales</taxon>
        <taxon>Peronosporaceae</taxon>
        <taxon>Peronosclerospora</taxon>
    </lineage>
</organism>
<dbReference type="Proteomes" id="UP001163321">
    <property type="component" value="Chromosome 9"/>
</dbReference>
<accession>A0ACC0VHX4</accession>
<comment type="caution">
    <text evidence="1">The sequence shown here is derived from an EMBL/GenBank/DDBJ whole genome shotgun (WGS) entry which is preliminary data.</text>
</comment>
<reference evidence="1 2" key="1">
    <citation type="journal article" date="2022" name="bioRxiv">
        <title>The genome of the oomycete Peronosclerospora sorghi, a cosmopolitan pathogen of maize and sorghum, is inflated with dispersed pseudogenes.</title>
        <authorList>
            <person name="Fletcher K."/>
            <person name="Martin F."/>
            <person name="Isakeit T."/>
            <person name="Cavanaugh K."/>
            <person name="Magill C."/>
            <person name="Michelmore R."/>
        </authorList>
    </citation>
    <scope>NUCLEOTIDE SEQUENCE [LARGE SCALE GENOMIC DNA]</scope>
    <source>
        <strain evidence="1">P6</strain>
    </source>
</reference>
<evidence type="ECO:0000313" key="2">
    <source>
        <dbReference type="Proteomes" id="UP001163321"/>
    </source>
</evidence>
<keyword evidence="2" id="KW-1185">Reference proteome</keyword>
<proteinExistence type="predicted"/>
<sequence>MFEASPAYPLFDLTSLLLDKGKVCLPRGDDQLLHFQSVDRQTGASPEDFIIFPDDAHFAKWTPAAPTIVFTFCSTKIRRANKDASRDEELVKKVNDSMNNAQAVSRSDGGRGAGNNVQLDHNAIMQMLGAMGAGDQSSEAAELLSPQLESK</sequence>
<gene>
    <name evidence="1" type="ORF">PsorP6_013647</name>
</gene>
<evidence type="ECO:0000313" key="1">
    <source>
        <dbReference type="EMBL" id="KAI9905458.1"/>
    </source>
</evidence>